<dbReference type="PANTHER" id="PTHR33164">
    <property type="entry name" value="TRANSCRIPTIONAL REGULATOR, MARR FAMILY"/>
    <property type="match status" value="1"/>
</dbReference>
<dbReference type="SMART" id="SM00347">
    <property type="entry name" value="HTH_MARR"/>
    <property type="match status" value="1"/>
</dbReference>
<protein>
    <submittedName>
        <fullName evidence="2">MarR family transcriptional regulator</fullName>
    </submittedName>
</protein>
<dbReference type="InterPro" id="IPR000835">
    <property type="entry name" value="HTH_MarR-typ"/>
</dbReference>
<organism evidence="2 3">
    <name type="scientific">Paractinoplanes tereljensis</name>
    <dbReference type="NCBI Taxonomy" id="571912"/>
    <lineage>
        <taxon>Bacteria</taxon>
        <taxon>Bacillati</taxon>
        <taxon>Actinomycetota</taxon>
        <taxon>Actinomycetes</taxon>
        <taxon>Micromonosporales</taxon>
        <taxon>Micromonosporaceae</taxon>
        <taxon>Paractinoplanes</taxon>
    </lineage>
</organism>
<dbReference type="Pfam" id="PF12802">
    <property type="entry name" value="MarR_2"/>
    <property type="match status" value="1"/>
</dbReference>
<sequence length="152" mass="16254">MPAISTVDGLAQLSFLIQGALERRAAEHDLSLIQTRLLGVLRDRRPTMQELAKLLGLDKSSVTGLIDRAERRGLVTRVPSPTDRRSSLVVLTDRARELGAGVAAGFESDVTAMLGVLPSRDRADLTELVGRLLVAHAAAHGVDLLDTLGSPE</sequence>
<dbReference type="PROSITE" id="PS50995">
    <property type="entry name" value="HTH_MARR_2"/>
    <property type="match status" value="1"/>
</dbReference>
<keyword evidence="3" id="KW-1185">Reference proteome</keyword>
<reference evidence="2" key="1">
    <citation type="submission" date="2021-01" db="EMBL/GenBank/DDBJ databases">
        <title>Whole genome shotgun sequence of Actinoplanes tereljensis NBRC 105297.</title>
        <authorList>
            <person name="Komaki H."/>
            <person name="Tamura T."/>
        </authorList>
    </citation>
    <scope>NUCLEOTIDE SEQUENCE</scope>
    <source>
        <strain evidence="2">NBRC 105297</strain>
    </source>
</reference>
<dbReference type="GO" id="GO:0003700">
    <property type="term" value="F:DNA-binding transcription factor activity"/>
    <property type="evidence" value="ECO:0007669"/>
    <property type="project" value="InterPro"/>
</dbReference>
<evidence type="ECO:0000259" key="1">
    <source>
        <dbReference type="PROSITE" id="PS50995"/>
    </source>
</evidence>
<dbReference type="AlphaFoldDB" id="A0A919NMK8"/>
<dbReference type="EMBL" id="BOMY01000022">
    <property type="protein sequence ID" value="GIF20714.1"/>
    <property type="molecule type" value="Genomic_DNA"/>
</dbReference>
<dbReference type="InterPro" id="IPR036388">
    <property type="entry name" value="WH-like_DNA-bd_sf"/>
</dbReference>
<dbReference type="InterPro" id="IPR036390">
    <property type="entry name" value="WH_DNA-bd_sf"/>
</dbReference>
<dbReference type="PRINTS" id="PR00598">
    <property type="entry name" value="HTHMARR"/>
</dbReference>
<gene>
    <name evidence="2" type="primary">marR_1</name>
    <name evidence="2" type="ORF">Ate02nite_34440</name>
</gene>
<dbReference type="Proteomes" id="UP000623608">
    <property type="component" value="Unassembled WGS sequence"/>
</dbReference>
<dbReference type="GO" id="GO:0006950">
    <property type="term" value="P:response to stress"/>
    <property type="evidence" value="ECO:0007669"/>
    <property type="project" value="TreeGrafter"/>
</dbReference>
<evidence type="ECO:0000313" key="2">
    <source>
        <dbReference type="EMBL" id="GIF20714.1"/>
    </source>
</evidence>
<dbReference type="InterPro" id="IPR039422">
    <property type="entry name" value="MarR/SlyA-like"/>
</dbReference>
<dbReference type="PANTHER" id="PTHR33164:SF99">
    <property type="entry name" value="MARR FAMILY REGULATORY PROTEIN"/>
    <property type="match status" value="1"/>
</dbReference>
<accession>A0A919NMK8</accession>
<evidence type="ECO:0000313" key="3">
    <source>
        <dbReference type="Proteomes" id="UP000623608"/>
    </source>
</evidence>
<dbReference type="SUPFAM" id="SSF46785">
    <property type="entry name" value="Winged helix' DNA-binding domain"/>
    <property type="match status" value="1"/>
</dbReference>
<dbReference type="Gene3D" id="1.10.10.10">
    <property type="entry name" value="Winged helix-like DNA-binding domain superfamily/Winged helix DNA-binding domain"/>
    <property type="match status" value="1"/>
</dbReference>
<dbReference type="RefSeq" id="WP_203806560.1">
    <property type="nucleotide sequence ID" value="NZ_BOMY01000022.1"/>
</dbReference>
<comment type="caution">
    <text evidence="2">The sequence shown here is derived from an EMBL/GenBank/DDBJ whole genome shotgun (WGS) entry which is preliminary data.</text>
</comment>
<name>A0A919NMK8_9ACTN</name>
<feature type="domain" description="HTH marR-type" evidence="1">
    <location>
        <begin position="1"/>
        <end position="134"/>
    </location>
</feature>
<proteinExistence type="predicted"/>